<evidence type="ECO:0000256" key="9">
    <source>
        <dbReference type="ARBA" id="ARBA00047665"/>
    </source>
</evidence>
<dbReference type="SUPFAM" id="SSF101790">
    <property type="entry name" value="Aminomethyltransferase beta-barrel domain"/>
    <property type="match status" value="1"/>
</dbReference>
<feature type="binding site" evidence="10">
    <location>
        <position position="228"/>
    </location>
    <ligand>
        <name>substrate</name>
    </ligand>
</feature>
<dbReference type="SUPFAM" id="SSF103025">
    <property type="entry name" value="Folate-binding domain"/>
    <property type="match status" value="1"/>
</dbReference>
<dbReference type="GO" id="GO:0005739">
    <property type="term" value="C:mitochondrion"/>
    <property type="evidence" value="ECO:0007669"/>
    <property type="project" value="UniProtKB-SubCell"/>
</dbReference>
<evidence type="ECO:0000313" key="15">
    <source>
        <dbReference type="Proteomes" id="UP001329430"/>
    </source>
</evidence>
<dbReference type="PIRSF" id="PIRSF006487">
    <property type="entry name" value="GcvT"/>
    <property type="match status" value="1"/>
</dbReference>
<dbReference type="Gene3D" id="2.40.30.110">
    <property type="entry name" value="Aminomethyltransferase beta-barrel domains"/>
    <property type="match status" value="1"/>
</dbReference>
<dbReference type="GO" id="GO:0008483">
    <property type="term" value="F:transaminase activity"/>
    <property type="evidence" value="ECO:0007669"/>
    <property type="project" value="UniProtKB-KW"/>
</dbReference>
<sequence length="402" mass="44575">MLLRRLISSTRICAKYSTETKNAIATALYNLHVKEGGKMVNFAGYYLPVQYNDLSITNSHLHTRKNASLFDVSHMLQTEITGNHCVEFFEELCTADIAGMHNGAATLTVFTNDKGGILDDLIVTKVNDSHLYVVSNANRKEQDQKLIMNAFNKFKNLEMDSNINIRFYDPSERSLIALQGPKSAQVLQGITNVNLSELYFMHSTLANISDVDGCRITRCGYTGEDGFEISIPSRKVTDIVETLLKNDTVRLAGLGARDSLRLEAGLCLYGNDITEQTTPVEATLTWLIAKRRRGLGNFLGAQTILAQIKDGCQRKRVGLLLESGPPARHNAPIFNSEGNKQIGMVTSGCPGPSIGRNIAMGYVSTEFSKIGTNLKLKVREKMYDTIVTKMPFVKANYYNKPK</sequence>
<evidence type="ECO:0000256" key="1">
    <source>
        <dbReference type="ARBA" id="ARBA00003631"/>
    </source>
</evidence>
<evidence type="ECO:0000256" key="11">
    <source>
        <dbReference type="RuleBase" id="RU003981"/>
    </source>
</evidence>
<proteinExistence type="inferred from homology"/>
<keyword evidence="6 11" id="KW-0808">Transferase</keyword>
<dbReference type="FunFam" id="3.30.70.1400:FF:000001">
    <property type="entry name" value="Aminomethyltransferase"/>
    <property type="match status" value="1"/>
</dbReference>
<dbReference type="FunFam" id="4.10.1250.10:FF:000002">
    <property type="entry name" value="Aminomethyltransferase"/>
    <property type="match status" value="1"/>
</dbReference>
<dbReference type="Gene3D" id="4.10.1250.10">
    <property type="entry name" value="Aminomethyltransferase fragment"/>
    <property type="match status" value="1"/>
</dbReference>
<keyword evidence="8 11" id="KW-0496">Mitochondrion</keyword>
<evidence type="ECO:0000256" key="7">
    <source>
        <dbReference type="ARBA" id="ARBA00022946"/>
    </source>
</evidence>
<dbReference type="NCBIfam" id="NF001567">
    <property type="entry name" value="PRK00389.1"/>
    <property type="match status" value="1"/>
</dbReference>
<keyword evidence="7 11" id="KW-0809">Transit peptide</keyword>
<comment type="similarity">
    <text evidence="3 11">Belongs to the GcvT family.</text>
</comment>
<comment type="subcellular location">
    <subcellularLocation>
        <location evidence="2 11">Mitochondrion</location>
    </subcellularLocation>
</comment>
<dbReference type="InterPro" id="IPR027266">
    <property type="entry name" value="TrmE/GcvT-like"/>
</dbReference>
<comment type="catalytic activity">
    <reaction evidence="9 11">
        <text>N(6)-[(R)-S(8)-aminomethyldihydrolipoyl]-L-lysyl-[protein] + (6S)-5,6,7,8-tetrahydrofolate = N(6)-[(R)-dihydrolipoyl]-L-lysyl-[protein] + (6R)-5,10-methylene-5,6,7,8-tetrahydrofolate + NH4(+)</text>
        <dbReference type="Rhea" id="RHEA:16945"/>
        <dbReference type="Rhea" id="RHEA-COMP:10475"/>
        <dbReference type="Rhea" id="RHEA-COMP:10492"/>
        <dbReference type="ChEBI" id="CHEBI:15636"/>
        <dbReference type="ChEBI" id="CHEBI:28938"/>
        <dbReference type="ChEBI" id="CHEBI:57453"/>
        <dbReference type="ChEBI" id="CHEBI:83100"/>
        <dbReference type="ChEBI" id="CHEBI:83143"/>
        <dbReference type="EC" id="2.1.2.10"/>
    </reaction>
</comment>
<dbReference type="AlphaFoldDB" id="A0AAN7V7T5"/>
<dbReference type="Proteomes" id="UP001329430">
    <property type="component" value="Chromosome 10"/>
</dbReference>
<dbReference type="GO" id="GO:0004047">
    <property type="term" value="F:aminomethyltransferase activity"/>
    <property type="evidence" value="ECO:0007669"/>
    <property type="project" value="UniProtKB-EC"/>
</dbReference>
<dbReference type="Gene3D" id="3.30.70.1400">
    <property type="entry name" value="Aminomethyltransferase beta-barrel domains"/>
    <property type="match status" value="1"/>
</dbReference>
<organism evidence="14 15">
    <name type="scientific">Pyrocoelia pectoralis</name>
    <dbReference type="NCBI Taxonomy" id="417401"/>
    <lineage>
        <taxon>Eukaryota</taxon>
        <taxon>Metazoa</taxon>
        <taxon>Ecdysozoa</taxon>
        <taxon>Arthropoda</taxon>
        <taxon>Hexapoda</taxon>
        <taxon>Insecta</taxon>
        <taxon>Pterygota</taxon>
        <taxon>Neoptera</taxon>
        <taxon>Endopterygota</taxon>
        <taxon>Coleoptera</taxon>
        <taxon>Polyphaga</taxon>
        <taxon>Elateriformia</taxon>
        <taxon>Elateroidea</taxon>
        <taxon>Lampyridae</taxon>
        <taxon>Lampyrinae</taxon>
        <taxon>Pyrocoelia</taxon>
    </lineage>
</organism>
<dbReference type="FunFam" id="3.30.1360.120:FF:000014">
    <property type="entry name" value="Aminomethyltransferase"/>
    <property type="match status" value="1"/>
</dbReference>
<evidence type="ECO:0000256" key="5">
    <source>
        <dbReference type="ARBA" id="ARBA00022576"/>
    </source>
</evidence>
<dbReference type="EMBL" id="JAVRBK010000010">
    <property type="protein sequence ID" value="KAK5638924.1"/>
    <property type="molecule type" value="Genomic_DNA"/>
</dbReference>
<accession>A0AAN7V7T5</accession>
<keyword evidence="15" id="KW-1185">Reference proteome</keyword>
<dbReference type="GO" id="GO:0005960">
    <property type="term" value="C:glycine cleavage complex"/>
    <property type="evidence" value="ECO:0007669"/>
    <property type="project" value="InterPro"/>
</dbReference>
<dbReference type="InterPro" id="IPR006222">
    <property type="entry name" value="GCVT_N"/>
</dbReference>
<comment type="caution">
    <text evidence="14">The sequence shown here is derived from an EMBL/GenBank/DDBJ whole genome shotgun (WGS) entry which is preliminary data.</text>
</comment>
<dbReference type="Pfam" id="PF08669">
    <property type="entry name" value="GCV_T_C"/>
    <property type="match status" value="1"/>
</dbReference>
<protein>
    <recommendedName>
        <fullName evidence="11">Aminomethyltransferase</fullName>
        <ecNumber evidence="11">2.1.2.10</ecNumber>
    </recommendedName>
    <alternativeName>
        <fullName evidence="11">Glycine cleavage system T protein</fullName>
    </alternativeName>
</protein>
<evidence type="ECO:0000256" key="2">
    <source>
        <dbReference type="ARBA" id="ARBA00004173"/>
    </source>
</evidence>
<evidence type="ECO:0000313" key="14">
    <source>
        <dbReference type="EMBL" id="KAK5638924.1"/>
    </source>
</evidence>
<dbReference type="PANTHER" id="PTHR43757">
    <property type="entry name" value="AMINOMETHYLTRANSFERASE"/>
    <property type="match status" value="1"/>
</dbReference>
<evidence type="ECO:0000256" key="10">
    <source>
        <dbReference type="PIRSR" id="PIRSR006487-1"/>
    </source>
</evidence>
<dbReference type="Pfam" id="PF01571">
    <property type="entry name" value="GCV_T"/>
    <property type="match status" value="1"/>
</dbReference>
<name>A0AAN7V7T5_9COLE</name>
<dbReference type="GO" id="GO:0006546">
    <property type="term" value="P:glycine catabolic process"/>
    <property type="evidence" value="ECO:0007669"/>
    <property type="project" value="InterPro"/>
</dbReference>
<dbReference type="InterPro" id="IPR028896">
    <property type="entry name" value="GcvT/YgfZ/DmdA"/>
</dbReference>
<dbReference type="Gene3D" id="3.30.1360.120">
    <property type="entry name" value="Probable tRNA modification gtpase trme, domain 1"/>
    <property type="match status" value="1"/>
</dbReference>
<feature type="domain" description="GCVT N-terminal" evidence="12">
    <location>
        <begin position="28"/>
        <end position="290"/>
    </location>
</feature>
<reference evidence="14 15" key="1">
    <citation type="journal article" date="2024" name="Insects">
        <title>An Improved Chromosome-Level Genome Assembly of the Firefly Pyrocoelia pectoralis.</title>
        <authorList>
            <person name="Fu X."/>
            <person name="Meyer-Rochow V.B."/>
            <person name="Ballantyne L."/>
            <person name="Zhu X."/>
        </authorList>
    </citation>
    <scope>NUCLEOTIDE SEQUENCE [LARGE SCALE GENOMIC DNA]</scope>
    <source>
        <strain evidence="14">XCY_ONT2</strain>
    </source>
</reference>
<evidence type="ECO:0000256" key="3">
    <source>
        <dbReference type="ARBA" id="ARBA00008609"/>
    </source>
</evidence>
<evidence type="ECO:0000256" key="8">
    <source>
        <dbReference type="ARBA" id="ARBA00023128"/>
    </source>
</evidence>
<comment type="function">
    <text evidence="1 11">The glycine cleavage system catalyzes the degradation of glycine.</text>
</comment>
<dbReference type="PANTHER" id="PTHR43757:SF16">
    <property type="entry name" value="AMINOMETHYLTRANSFERASE, MITOCHONDRIAL"/>
    <property type="match status" value="1"/>
</dbReference>
<dbReference type="InterPro" id="IPR029043">
    <property type="entry name" value="GcvT/YgfZ_C"/>
</dbReference>
<evidence type="ECO:0000256" key="4">
    <source>
        <dbReference type="ARBA" id="ARBA00011690"/>
    </source>
</evidence>
<dbReference type="InterPro" id="IPR013977">
    <property type="entry name" value="GcvT_C"/>
</dbReference>
<dbReference type="EC" id="2.1.2.10" evidence="11"/>
<dbReference type="InterPro" id="IPR006223">
    <property type="entry name" value="GcvT"/>
</dbReference>
<feature type="domain" description="Aminomethyltransferase C-terminal" evidence="13">
    <location>
        <begin position="314"/>
        <end position="394"/>
    </location>
</feature>
<evidence type="ECO:0000259" key="13">
    <source>
        <dbReference type="Pfam" id="PF08669"/>
    </source>
</evidence>
<gene>
    <name evidence="14" type="ORF">RI129_013219</name>
</gene>
<evidence type="ECO:0000256" key="6">
    <source>
        <dbReference type="ARBA" id="ARBA00022679"/>
    </source>
</evidence>
<dbReference type="NCBIfam" id="TIGR00528">
    <property type="entry name" value="gcvT"/>
    <property type="match status" value="1"/>
</dbReference>
<comment type="subunit">
    <text evidence="4 11">The glycine cleavage system is composed of four proteins: P, T, L and H.</text>
</comment>
<keyword evidence="5 11" id="KW-0032">Aminotransferase</keyword>
<dbReference type="FunFam" id="2.40.30.110:FF:000002">
    <property type="entry name" value="Aminomethyltransferase"/>
    <property type="match status" value="1"/>
</dbReference>
<evidence type="ECO:0000259" key="12">
    <source>
        <dbReference type="Pfam" id="PF01571"/>
    </source>
</evidence>